<proteinExistence type="predicted"/>
<dbReference type="EMBL" id="JARQWQ010000045">
    <property type="protein sequence ID" value="KAK2558242.1"/>
    <property type="molecule type" value="Genomic_DNA"/>
</dbReference>
<reference evidence="1" key="2">
    <citation type="journal article" date="2023" name="Science">
        <title>Genomic signatures of disease resistance in endangered staghorn corals.</title>
        <authorList>
            <person name="Vollmer S.V."/>
            <person name="Selwyn J.D."/>
            <person name="Despard B.A."/>
            <person name="Roesel C.L."/>
        </authorList>
    </citation>
    <scope>NUCLEOTIDE SEQUENCE</scope>
    <source>
        <strain evidence="1">K2</strain>
    </source>
</reference>
<protein>
    <submittedName>
        <fullName evidence="1">Uncharacterized protein</fullName>
    </submittedName>
</protein>
<name>A0AAD9V218_ACRCE</name>
<organism evidence="1 2">
    <name type="scientific">Acropora cervicornis</name>
    <name type="common">Staghorn coral</name>
    <dbReference type="NCBI Taxonomy" id="6130"/>
    <lineage>
        <taxon>Eukaryota</taxon>
        <taxon>Metazoa</taxon>
        <taxon>Cnidaria</taxon>
        <taxon>Anthozoa</taxon>
        <taxon>Hexacorallia</taxon>
        <taxon>Scleractinia</taxon>
        <taxon>Astrocoeniina</taxon>
        <taxon>Acroporidae</taxon>
        <taxon>Acropora</taxon>
    </lineage>
</organism>
<evidence type="ECO:0000313" key="1">
    <source>
        <dbReference type="EMBL" id="KAK2558242.1"/>
    </source>
</evidence>
<dbReference type="Proteomes" id="UP001249851">
    <property type="component" value="Unassembled WGS sequence"/>
</dbReference>
<accession>A0AAD9V218</accession>
<evidence type="ECO:0000313" key="2">
    <source>
        <dbReference type="Proteomes" id="UP001249851"/>
    </source>
</evidence>
<dbReference type="AlphaFoldDB" id="A0AAD9V218"/>
<sequence>MTTHTKENAKRDLSEAVKVKMKHTQMRCRFLKHLEGNMKDDGMNREFLAPEFISAITPRSESHIPICRNSLHFHDSDSSFHEHV</sequence>
<keyword evidence="2" id="KW-1185">Reference proteome</keyword>
<reference evidence="1" key="1">
    <citation type="journal article" date="2023" name="G3 (Bethesda)">
        <title>Whole genome assembly and annotation of the endangered Caribbean coral Acropora cervicornis.</title>
        <authorList>
            <person name="Selwyn J.D."/>
            <person name="Vollmer S.V."/>
        </authorList>
    </citation>
    <scope>NUCLEOTIDE SEQUENCE</scope>
    <source>
        <strain evidence="1">K2</strain>
    </source>
</reference>
<comment type="caution">
    <text evidence="1">The sequence shown here is derived from an EMBL/GenBank/DDBJ whole genome shotgun (WGS) entry which is preliminary data.</text>
</comment>
<gene>
    <name evidence="1" type="ORF">P5673_019364</name>
</gene>